<dbReference type="PANTHER" id="PTHR31378:SF5">
    <property type="entry name" value="EGF-LIKE DOMAIN-CONTAINING PROTEIN"/>
    <property type="match status" value="1"/>
</dbReference>
<dbReference type="InterPro" id="IPR013783">
    <property type="entry name" value="Ig-like_fold"/>
</dbReference>
<dbReference type="SUPFAM" id="SSF81296">
    <property type="entry name" value="E set domains"/>
    <property type="match status" value="2"/>
</dbReference>
<feature type="domain" description="EGF-like" evidence="2">
    <location>
        <begin position="541"/>
        <end position="552"/>
    </location>
</feature>
<evidence type="ECO:0000313" key="3">
    <source>
        <dbReference type="EMBL" id="KAF2071963.1"/>
    </source>
</evidence>
<dbReference type="InterPro" id="IPR000742">
    <property type="entry name" value="EGF"/>
</dbReference>
<dbReference type="InterPro" id="IPR014756">
    <property type="entry name" value="Ig_E-set"/>
</dbReference>
<evidence type="ECO:0000313" key="4">
    <source>
        <dbReference type="Proteomes" id="UP000695562"/>
    </source>
</evidence>
<dbReference type="PROSITE" id="PS00022">
    <property type="entry name" value="EGF_1"/>
    <property type="match status" value="1"/>
</dbReference>
<evidence type="ECO:0000256" key="1">
    <source>
        <dbReference type="SAM" id="Phobius"/>
    </source>
</evidence>
<keyword evidence="1" id="KW-0472">Membrane</keyword>
<organism evidence="3 4">
    <name type="scientific">Polysphondylium violaceum</name>
    <dbReference type="NCBI Taxonomy" id="133409"/>
    <lineage>
        <taxon>Eukaryota</taxon>
        <taxon>Amoebozoa</taxon>
        <taxon>Evosea</taxon>
        <taxon>Eumycetozoa</taxon>
        <taxon>Dictyostelia</taxon>
        <taxon>Dictyosteliales</taxon>
        <taxon>Dictyosteliaceae</taxon>
        <taxon>Polysphondylium</taxon>
    </lineage>
</organism>
<dbReference type="PANTHER" id="PTHR31378">
    <property type="entry name" value="EGF-LIKE DOMAIN-CONTAINING PROTEIN-RELATED-RELATED"/>
    <property type="match status" value="1"/>
</dbReference>
<proteinExistence type="predicted"/>
<dbReference type="Gene3D" id="2.60.40.10">
    <property type="entry name" value="Immunoglobulins"/>
    <property type="match status" value="2"/>
</dbReference>
<sequence length="856" mass="93498">MSNGQSITITYVDPIVLVRQSTMPLNMVIVGTNFSPSATTVTIGGVVCPIVSINTTTIECNPVCSGPNNQENLVVTIGATPSNAVLISRIDVFRIDQYYDGAYWIGSNFDNAFIDKSKVSTGNTSSLFLPTTFINSTHLHFPKHKDLTFTTDLGYDSKVIFRSNAYWSPLIQSTMVDSSQTPYTFYIYGYFYNNGPYVITVGLQSCTNPIVENGTTTKCNLIYVPTGVYQLNILDSHNQNTLFVVNDPVPPINITTFSITANTITFTGQFPLKNPKFSLHGVSSTPIAAKSYTATSIVFDFTVESQCGDGYIVDSLVLATTNSMLICPTPVIQSISQPLTNGGPFTITGKNLNPFKIGTSNLIYYFKFIIAGGTIKNGTFNSISLDSSKSLQTLILNAPSGSGTFSLEFINLVNSSISTSKNLQYQNPYISACSSTKFNVSSLVTISGSSFDSTLLTITIGNSTCLSPLVNDNRNQITCTFLSLVAPTNPNNPLEIFISVNGLTSSQYMFLYTKAGMDCPSNKTTGIKCSGNGDCNNQMKCDCYPDWEGMDCSMQVVTSSLLSVQPVINSNDLSSLMKSPSGNMFDVGLQLIREENFNNQLVESFQMNQVIWRDDSSSPNQFQYSGLLPNNATINVEITLNNQSERIYYNFAGDKIPILPKSVKYQLKVSNWPFRSSLNQILFIFKSGVEMVSQKGCNQQIQSTNSLQMAGDSLRNVQISLSNGEVLMGTFSDRIMIDGRVSYNQVTGLNQTQLLSLGLNINNNPDSIYTMIKSNSFTNNVIVDPNFGVLVSLSKNDESNQDCAESSEPSNKWKLPVIIVCAVVGVALIVGATIVVIQKNRINIKILSEKMKSIKS</sequence>
<evidence type="ECO:0000259" key="2">
    <source>
        <dbReference type="PROSITE" id="PS00022"/>
    </source>
</evidence>
<protein>
    <recommendedName>
        <fullName evidence="2">EGF-like domain-containing protein</fullName>
    </recommendedName>
</protein>
<dbReference type="Gene3D" id="2.60.120.260">
    <property type="entry name" value="Galactose-binding domain-like"/>
    <property type="match status" value="1"/>
</dbReference>
<keyword evidence="1" id="KW-1133">Transmembrane helix</keyword>
<accession>A0A8J4PQX6</accession>
<dbReference type="CDD" id="cd00603">
    <property type="entry name" value="IPT_PCSR"/>
    <property type="match status" value="1"/>
</dbReference>
<feature type="transmembrane region" description="Helical" evidence="1">
    <location>
        <begin position="813"/>
        <end position="837"/>
    </location>
</feature>
<keyword evidence="4" id="KW-1185">Reference proteome</keyword>
<dbReference type="InterPro" id="IPR002909">
    <property type="entry name" value="IPT_dom"/>
</dbReference>
<dbReference type="Proteomes" id="UP000695562">
    <property type="component" value="Unassembled WGS sequence"/>
</dbReference>
<keyword evidence="1" id="KW-0812">Transmembrane</keyword>
<dbReference type="AlphaFoldDB" id="A0A8J4PQX6"/>
<dbReference type="OrthoDB" id="20978at2759"/>
<name>A0A8J4PQX6_9MYCE</name>
<dbReference type="EMBL" id="AJWJ01000322">
    <property type="protein sequence ID" value="KAF2071963.1"/>
    <property type="molecule type" value="Genomic_DNA"/>
</dbReference>
<gene>
    <name evidence="3" type="ORF">CYY_006719</name>
</gene>
<reference evidence="3" key="1">
    <citation type="submission" date="2020-01" db="EMBL/GenBank/DDBJ databases">
        <title>Development of genomics and gene disruption for Polysphondylium violaceum indicates a role for the polyketide synthase stlB in stalk morphogenesis.</title>
        <authorList>
            <person name="Narita B."/>
            <person name="Kawabe Y."/>
            <person name="Kin K."/>
            <person name="Saito T."/>
            <person name="Gibbs R."/>
            <person name="Kuspa A."/>
            <person name="Muzny D."/>
            <person name="Queller D."/>
            <person name="Richards S."/>
            <person name="Strassman J."/>
            <person name="Sucgang R."/>
            <person name="Worley K."/>
            <person name="Schaap P."/>
        </authorList>
    </citation>
    <scope>NUCLEOTIDE SEQUENCE</scope>
    <source>
        <strain evidence="3">QSvi11</strain>
    </source>
</reference>
<dbReference type="Pfam" id="PF01833">
    <property type="entry name" value="TIG"/>
    <property type="match status" value="1"/>
</dbReference>
<comment type="caution">
    <text evidence="3">The sequence shown here is derived from an EMBL/GenBank/DDBJ whole genome shotgun (WGS) entry which is preliminary data.</text>
</comment>